<gene>
    <name evidence="1" type="ORF">G3O08_05655</name>
</gene>
<name>A0A7K3WNB6_9FLAO</name>
<dbReference type="Gene3D" id="1.10.1510.10">
    <property type="entry name" value="Uncharacterised protein YqeY/AIM41 PF09424, N-terminal domain"/>
    <property type="match status" value="1"/>
</dbReference>
<accession>A0A7K3WNB6</accession>
<dbReference type="SUPFAM" id="SSF89095">
    <property type="entry name" value="GatB/YqeY motif"/>
    <property type="match status" value="1"/>
</dbReference>
<sequence length="150" mass="16420">MTLADKISDGIKDAMRAKEKDKLEALRAVKAALLLEMSKSSDKELSEQVEMQVLMRLHKQRKESAAIYHEQNREDLAKDEEYQASVLEEFLPKQMSESEIAAVVDQIIAQTGASGMKDMGKVMGQASGKLAGKADGKLIADLVKQKLAAG</sequence>
<dbReference type="InterPro" id="IPR023168">
    <property type="entry name" value="GatB_Yqey_C_2"/>
</dbReference>
<dbReference type="Pfam" id="PF09424">
    <property type="entry name" value="YqeY"/>
    <property type="match status" value="1"/>
</dbReference>
<protein>
    <submittedName>
        <fullName evidence="1">GatB/YqeY domain-containing protein</fullName>
    </submittedName>
</protein>
<dbReference type="RefSeq" id="WP_163283750.1">
    <property type="nucleotide sequence ID" value="NZ_JAAGVY010000007.1"/>
</dbReference>
<proteinExistence type="predicted"/>
<dbReference type="InterPro" id="IPR042184">
    <property type="entry name" value="YqeY/Aim41_N"/>
</dbReference>
<dbReference type="EMBL" id="JAAGVY010000007">
    <property type="protein sequence ID" value="NEN22984.1"/>
    <property type="molecule type" value="Genomic_DNA"/>
</dbReference>
<dbReference type="PANTHER" id="PTHR28055">
    <property type="entry name" value="ALTERED INHERITANCE OF MITOCHONDRIA PROTEIN 41, MITOCHONDRIAL"/>
    <property type="match status" value="1"/>
</dbReference>
<evidence type="ECO:0000313" key="2">
    <source>
        <dbReference type="Proteomes" id="UP000486602"/>
    </source>
</evidence>
<dbReference type="InterPro" id="IPR019004">
    <property type="entry name" value="YqeY/Aim41"/>
</dbReference>
<dbReference type="AlphaFoldDB" id="A0A7K3WNB6"/>
<dbReference type="InterPro" id="IPR003789">
    <property type="entry name" value="Asn/Gln_tRNA_amidoTrase-B-like"/>
</dbReference>
<organism evidence="1 2">
    <name type="scientific">Cryomorpha ignava</name>
    <dbReference type="NCBI Taxonomy" id="101383"/>
    <lineage>
        <taxon>Bacteria</taxon>
        <taxon>Pseudomonadati</taxon>
        <taxon>Bacteroidota</taxon>
        <taxon>Flavobacteriia</taxon>
        <taxon>Flavobacteriales</taxon>
        <taxon>Cryomorphaceae</taxon>
        <taxon>Cryomorpha</taxon>
    </lineage>
</organism>
<dbReference type="Gene3D" id="1.10.10.410">
    <property type="match status" value="1"/>
</dbReference>
<dbReference type="PANTHER" id="PTHR28055:SF1">
    <property type="entry name" value="ALTERED INHERITANCE OF MITOCHONDRIA PROTEIN 41, MITOCHONDRIAL"/>
    <property type="match status" value="1"/>
</dbReference>
<reference evidence="1 2" key="1">
    <citation type="submission" date="2020-02" db="EMBL/GenBank/DDBJ databases">
        <title>Out from the shadows clarifying the taxonomy of the family Cryomorphaceae and related taxa by utilizing the GTDB taxonomic framework.</title>
        <authorList>
            <person name="Bowman J.P."/>
        </authorList>
    </citation>
    <scope>NUCLEOTIDE SEQUENCE [LARGE SCALE GENOMIC DNA]</scope>
    <source>
        <strain evidence="1 2">QSSC 1-22</strain>
    </source>
</reference>
<dbReference type="Proteomes" id="UP000486602">
    <property type="component" value="Unassembled WGS sequence"/>
</dbReference>
<comment type="caution">
    <text evidence="1">The sequence shown here is derived from an EMBL/GenBank/DDBJ whole genome shotgun (WGS) entry which is preliminary data.</text>
</comment>
<evidence type="ECO:0000313" key="1">
    <source>
        <dbReference type="EMBL" id="NEN22984.1"/>
    </source>
</evidence>
<dbReference type="GO" id="GO:0016884">
    <property type="term" value="F:carbon-nitrogen ligase activity, with glutamine as amido-N-donor"/>
    <property type="evidence" value="ECO:0007669"/>
    <property type="project" value="InterPro"/>
</dbReference>
<keyword evidence="2" id="KW-1185">Reference proteome</keyword>